<dbReference type="EMBL" id="JAPEVB010000002">
    <property type="protein sequence ID" value="KAJ4393772.1"/>
    <property type="molecule type" value="Genomic_DNA"/>
</dbReference>
<dbReference type="Gene3D" id="3.40.50.720">
    <property type="entry name" value="NAD(P)-binding Rossmann-like Domain"/>
    <property type="match status" value="1"/>
</dbReference>
<dbReference type="OrthoDB" id="41492at2759"/>
<keyword evidence="4" id="KW-1185">Reference proteome</keyword>
<evidence type="ECO:0000313" key="3">
    <source>
        <dbReference type="EMBL" id="KAJ4393772.1"/>
    </source>
</evidence>
<dbReference type="Proteomes" id="UP001140453">
    <property type="component" value="Unassembled WGS sequence"/>
</dbReference>
<reference evidence="3" key="1">
    <citation type="submission" date="2022-10" db="EMBL/GenBank/DDBJ databases">
        <title>Tapping the CABI collections for fungal endophytes: first genome assemblies for Collariella, Neodidymelliopsis, Ascochyta clinopodiicola, Didymella pomorum, Didymosphaeria variabile, Neocosmospora piperis and Neocucurbitaria cava.</title>
        <authorList>
            <person name="Hill R."/>
        </authorList>
    </citation>
    <scope>NUCLEOTIDE SEQUENCE</scope>
    <source>
        <strain evidence="3">IMI 355082</strain>
    </source>
</reference>
<evidence type="ECO:0000256" key="1">
    <source>
        <dbReference type="ARBA" id="ARBA00008903"/>
    </source>
</evidence>
<dbReference type="AlphaFoldDB" id="A0A9W8YZM1"/>
<comment type="similarity">
    <text evidence="1">Belongs to the ornithine cyclodeaminase/mu-crystallin family.</text>
</comment>
<proteinExistence type="inferred from homology"/>
<dbReference type="PANTHER" id="PTHR13812:SF19">
    <property type="entry name" value="KETIMINE REDUCTASE MU-CRYSTALLIN"/>
    <property type="match status" value="1"/>
</dbReference>
<gene>
    <name evidence="3" type="ORF">N0V93_002987</name>
</gene>
<dbReference type="PANTHER" id="PTHR13812">
    <property type="entry name" value="KETIMINE REDUCTASE MU-CRYSTALLIN"/>
    <property type="match status" value="1"/>
</dbReference>
<sequence length="473" mass="51564">MSLSVLTDEQIKGLLESLTVEELEMFYMDLKEALHDYSVGSQSGEDADIHMPHRQSINSSRTGATSLFMPSGSPAGLGVKVITLTPPQSAEQEAASSKPKIKPTGAITLFSATGQPIGILHASTLTAFRTALASACLVVKRNRVQTITAFGSGEQAYWHIRLTLMLRGSTIRHVHIVNRRFSESAKRILQRLYAVSTESKRREGWTDAKFALLTPGYGDFDRLLREHVRAADVIFCCTPSKEPLFDHSYLTSGEGRRKGRLIVAIGSYTPDMIEIPLEVLHMAVRTHTSGHRHFHKHAVEGGVVVVDTLDGALTEAGEVIQGGLTPNQLVELGELVMLRRMKMDEESSSDSGSLLSSEASSSTPVSELEKLDLTSGPTISSVFRPSEDGSRSQPSSRPSSPSRSGSSIFHRRKSSHGSSDRKKQEKEDHLCKWLQAGNVIYKSVGLGLMDLTVGIKVIDFAKQKGVGTHVDGF</sequence>
<comment type="caution">
    <text evidence="3">The sequence shown here is derived from an EMBL/GenBank/DDBJ whole genome shotgun (WGS) entry which is preliminary data.</text>
</comment>
<dbReference type="FunFam" id="3.40.50.720:FF:000577">
    <property type="entry name" value="Proline utilization protein PrnX, putative"/>
    <property type="match status" value="1"/>
</dbReference>
<dbReference type="Gene3D" id="3.30.1780.10">
    <property type="entry name" value="ornithine cyclodeaminase, domain 1"/>
    <property type="match status" value="1"/>
</dbReference>
<evidence type="ECO:0000313" key="4">
    <source>
        <dbReference type="Proteomes" id="UP001140453"/>
    </source>
</evidence>
<accession>A0A9W8YZM1</accession>
<dbReference type="InterPro" id="IPR036291">
    <property type="entry name" value="NAD(P)-bd_dom_sf"/>
</dbReference>
<dbReference type="Pfam" id="PF02423">
    <property type="entry name" value="OCD_Mu_crystall"/>
    <property type="match status" value="1"/>
</dbReference>
<dbReference type="SUPFAM" id="SSF51735">
    <property type="entry name" value="NAD(P)-binding Rossmann-fold domains"/>
    <property type="match status" value="1"/>
</dbReference>
<feature type="compositionally biased region" description="Low complexity" evidence="2">
    <location>
        <begin position="391"/>
        <end position="407"/>
    </location>
</feature>
<dbReference type="InterPro" id="IPR003462">
    <property type="entry name" value="ODC_Mu_crystall"/>
</dbReference>
<organism evidence="3 4">
    <name type="scientific">Gnomoniopsis smithogilvyi</name>
    <dbReference type="NCBI Taxonomy" id="1191159"/>
    <lineage>
        <taxon>Eukaryota</taxon>
        <taxon>Fungi</taxon>
        <taxon>Dikarya</taxon>
        <taxon>Ascomycota</taxon>
        <taxon>Pezizomycotina</taxon>
        <taxon>Sordariomycetes</taxon>
        <taxon>Sordariomycetidae</taxon>
        <taxon>Diaporthales</taxon>
        <taxon>Gnomoniaceae</taxon>
        <taxon>Gnomoniopsis</taxon>
    </lineage>
</organism>
<evidence type="ECO:0008006" key="5">
    <source>
        <dbReference type="Google" id="ProtNLM"/>
    </source>
</evidence>
<evidence type="ECO:0000256" key="2">
    <source>
        <dbReference type="SAM" id="MobiDB-lite"/>
    </source>
</evidence>
<feature type="region of interest" description="Disordered" evidence="2">
    <location>
        <begin position="343"/>
        <end position="426"/>
    </location>
</feature>
<protein>
    <recommendedName>
        <fullName evidence="5">Ornithine cyclodeaminase</fullName>
    </recommendedName>
</protein>
<name>A0A9W8YZM1_9PEZI</name>
<dbReference type="GO" id="GO:0005737">
    <property type="term" value="C:cytoplasm"/>
    <property type="evidence" value="ECO:0007669"/>
    <property type="project" value="TreeGrafter"/>
</dbReference>
<feature type="compositionally biased region" description="Low complexity" evidence="2">
    <location>
        <begin position="349"/>
        <end position="366"/>
    </location>
</feature>
<dbReference type="InterPro" id="IPR023401">
    <property type="entry name" value="ODC_N"/>
</dbReference>